<dbReference type="AlphaFoldDB" id="A0AAW9PWM7"/>
<keyword evidence="1" id="KW-0732">Signal</keyword>
<accession>A0AAW9PWM7</accession>
<organism evidence="2 3">
    <name type="scientific">Tumidithrix elongata BACA0141</name>
    <dbReference type="NCBI Taxonomy" id="2716417"/>
    <lineage>
        <taxon>Bacteria</taxon>
        <taxon>Bacillati</taxon>
        <taxon>Cyanobacteriota</taxon>
        <taxon>Cyanophyceae</taxon>
        <taxon>Pseudanabaenales</taxon>
        <taxon>Pseudanabaenaceae</taxon>
        <taxon>Tumidithrix</taxon>
        <taxon>Tumidithrix elongata</taxon>
    </lineage>
</organism>
<protein>
    <submittedName>
        <fullName evidence="2">Uncharacterized protein</fullName>
    </submittedName>
</protein>
<proteinExistence type="predicted"/>
<reference evidence="2" key="1">
    <citation type="submission" date="2024-01" db="EMBL/GenBank/DDBJ databases">
        <title>Bank of Algae and Cyanobacteria of the Azores (BACA) strain genomes.</title>
        <authorList>
            <person name="Luz R."/>
            <person name="Cordeiro R."/>
            <person name="Fonseca A."/>
            <person name="Goncalves V."/>
        </authorList>
    </citation>
    <scope>NUCLEOTIDE SEQUENCE</scope>
    <source>
        <strain evidence="2">BACA0141</strain>
    </source>
</reference>
<name>A0AAW9PWM7_9CYAN</name>
<comment type="caution">
    <text evidence="2">The sequence shown here is derived from an EMBL/GenBank/DDBJ whole genome shotgun (WGS) entry which is preliminary data.</text>
</comment>
<gene>
    <name evidence="2" type="ORF">V2H45_11655</name>
</gene>
<dbReference type="EMBL" id="JAZBJZ010000041">
    <property type="protein sequence ID" value="MEE3717407.1"/>
    <property type="molecule type" value="Genomic_DNA"/>
</dbReference>
<evidence type="ECO:0000313" key="3">
    <source>
        <dbReference type="Proteomes" id="UP001333818"/>
    </source>
</evidence>
<evidence type="ECO:0000256" key="1">
    <source>
        <dbReference type="SAM" id="SignalP"/>
    </source>
</evidence>
<keyword evidence="3" id="KW-1185">Reference proteome</keyword>
<sequence length="439" mass="48605">MRFNTTMKTAFTIASFAIVGLSLTPSPFKIDAVSAENVAPSALNEQLLQQATSTNPTISQSAIATLRSQGYAGIEAFWQKYQTEFPRNPQLRSVLDAICKQKDCDMSRLYWYTDLEAAKAAAKASGKPILSLRLLGYLDEELSCANSRFFRTALYPNSEVSAVLRDRFILHWQSERPVPKLTIDFGDGRKLERTLTGNSIHYVLDANGDPVDAIPGLYSAQAFLENLLLAEQIAKQSTNLSGSAKWQLIGNYHRDRLAALQTKWNKDLTRLRLPIQPLIQSAAPVDRTNPPSAEVAGRIPIGKALVELPVLRRTTVAAPTKEQAPNTKLSDANWERLSSLYLGSSSLDANSLKVVERKLSSQQSLPATVANFERAIAQDTVRNEYLFHAQIHDWFANGTSTMHLQALNQRVYAELFLTPANDPWLGLVPTNVYTGISAK</sequence>
<dbReference type="RefSeq" id="WP_330483836.1">
    <property type="nucleotide sequence ID" value="NZ_JAZBJZ010000041.1"/>
</dbReference>
<dbReference type="Proteomes" id="UP001333818">
    <property type="component" value="Unassembled WGS sequence"/>
</dbReference>
<evidence type="ECO:0000313" key="2">
    <source>
        <dbReference type="EMBL" id="MEE3717407.1"/>
    </source>
</evidence>
<feature type="signal peptide" evidence="1">
    <location>
        <begin position="1"/>
        <end position="19"/>
    </location>
</feature>
<feature type="chain" id="PRO_5043993045" evidence="1">
    <location>
        <begin position="20"/>
        <end position="439"/>
    </location>
</feature>